<dbReference type="PANTHER" id="PTHR10434">
    <property type="entry name" value="1-ACYL-SN-GLYCEROL-3-PHOSPHATE ACYLTRANSFERASE"/>
    <property type="match status" value="1"/>
</dbReference>
<dbReference type="PATRIC" id="fig|1298851.3.peg.643"/>
<keyword evidence="4" id="KW-0472">Membrane</keyword>
<dbReference type="GO" id="GO:0006654">
    <property type="term" value="P:phosphatidic acid biosynthetic process"/>
    <property type="evidence" value="ECO:0007669"/>
    <property type="project" value="TreeGrafter"/>
</dbReference>
<keyword evidence="4" id="KW-0812">Transmembrane</keyword>
<dbReference type="SMART" id="SM00563">
    <property type="entry name" value="PlsC"/>
    <property type="match status" value="1"/>
</dbReference>
<evidence type="ECO:0000313" key="7">
    <source>
        <dbReference type="Proteomes" id="UP000063234"/>
    </source>
</evidence>
<dbReference type="CDD" id="cd07989">
    <property type="entry name" value="LPLAT_AGPAT-like"/>
    <property type="match status" value="1"/>
</dbReference>
<organism evidence="6 7">
    <name type="scientific">Thermosulfidibacter takaii (strain DSM 17441 / JCM 13301 / NBRC 103674 / ABI70S6)</name>
    <dbReference type="NCBI Taxonomy" id="1298851"/>
    <lineage>
        <taxon>Bacteria</taxon>
        <taxon>Pseudomonadati</taxon>
        <taxon>Thermosulfidibacterota</taxon>
        <taxon>Thermosulfidibacteria</taxon>
        <taxon>Thermosulfidibacterales</taxon>
        <taxon>Thermosulfidibacteraceae</taxon>
    </lineage>
</organism>
<evidence type="ECO:0000256" key="2">
    <source>
        <dbReference type="ARBA" id="ARBA00022679"/>
    </source>
</evidence>
<proteinExistence type="predicted"/>
<evidence type="ECO:0000313" key="6">
    <source>
        <dbReference type="EMBL" id="BAT71425.1"/>
    </source>
</evidence>
<dbReference type="GO" id="GO:0003841">
    <property type="term" value="F:1-acylglycerol-3-phosphate O-acyltransferase activity"/>
    <property type="evidence" value="ECO:0007669"/>
    <property type="project" value="UniProtKB-EC"/>
</dbReference>
<dbReference type="EMBL" id="AP013035">
    <property type="protein sequence ID" value="BAT71425.1"/>
    <property type="molecule type" value="Genomic_DNA"/>
</dbReference>
<dbReference type="SUPFAM" id="SSF69593">
    <property type="entry name" value="Glycerol-3-phosphate (1)-acyltransferase"/>
    <property type="match status" value="1"/>
</dbReference>
<name>A0A0S3QT16_THET7</name>
<dbReference type="Proteomes" id="UP000063234">
    <property type="component" value="Chromosome"/>
</dbReference>
<dbReference type="InterPro" id="IPR002123">
    <property type="entry name" value="Plipid/glycerol_acylTrfase"/>
</dbReference>
<keyword evidence="4" id="KW-1133">Transmembrane helix</keyword>
<dbReference type="RefSeq" id="WP_068549392.1">
    <property type="nucleotide sequence ID" value="NZ_AP013035.1"/>
</dbReference>
<accession>A0A0S3QT16</accession>
<dbReference type="Pfam" id="PF01553">
    <property type="entry name" value="Acyltransferase"/>
    <property type="match status" value="1"/>
</dbReference>
<dbReference type="KEGG" id="ttk:TST_0619"/>
<dbReference type="STRING" id="1298851.TST_0619"/>
<gene>
    <name evidence="6" type="primary">plsC</name>
    <name evidence="6" type="ORF">TST_0619</name>
</gene>
<reference evidence="7" key="1">
    <citation type="journal article" date="2018" name="Science">
        <title>A primordial and reversible TCA cycle in a facultatively chemolithoautotrophic thermophile.</title>
        <authorList>
            <person name="Nunoura T."/>
            <person name="Chikaraishi Y."/>
            <person name="Izaki R."/>
            <person name="Suwa T."/>
            <person name="Sato T."/>
            <person name="Harada T."/>
            <person name="Mori K."/>
            <person name="Kato Y."/>
            <person name="Miyazaki M."/>
            <person name="Shimamura S."/>
            <person name="Yanagawa K."/>
            <person name="Shuto A."/>
            <person name="Ohkouchi N."/>
            <person name="Fujita N."/>
            <person name="Takaki Y."/>
            <person name="Atomi H."/>
            <person name="Takai K."/>
        </authorList>
    </citation>
    <scope>NUCLEOTIDE SEQUENCE [LARGE SCALE GENOMIC DNA]</scope>
    <source>
        <strain evidence="7">DSM 17441 / JCM 13301 / NBRC 103674 / ABI70S6</strain>
    </source>
</reference>
<dbReference type="AlphaFoldDB" id="A0A0S3QT16"/>
<dbReference type="PANTHER" id="PTHR10434:SF11">
    <property type="entry name" value="1-ACYL-SN-GLYCEROL-3-PHOSPHATE ACYLTRANSFERASE"/>
    <property type="match status" value="1"/>
</dbReference>
<evidence type="ECO:0000259" key="5">
    <source>
        <dbReference type="SMART" id="SM00563"/>
    </source>
</evidence>
<protein>
    <submittedName>
        <fullName evidence="6">1-acyl-sn-glycerol-3-phosphate acyltransferase</fullName>
        <ecNumber evidence="6">2.3.1.51</ecNumber>
    </submittedName>
</protein>
<feature type="transmembrane region" description="Helical" evidence="4">
    <location>
        <begin position="6"/>
        <end position="28"/>
    </location>
</feature>
<evidence type="ECO:0000256" key="4">
    <source>
        <dbReference type="SAM" id="Phobius"/>
    </source>
</evidence>
<dbReference type="EC" id="2.3.1.51" evidence="6"/>
<keyword evidence="3 6" id="KW-0012">Acyltransferase</keyword>
<sequence length="244" mass="27782">MIRTIIFWLVCSGIVATLGPFFILSTYIDKSKKTAAKIAAFWCWCLVKVAGVKIKVKNEQILKQYPQYVIVSNHQSYFDIFVLIVVLKKIPHFLAKKELFRIPIFGQALRVADVIEIDRENPDKALESIKKALDKGLPYPICIYPEGTRSPDGNLQPFRKRGLFLLMDVGLPFVPVAFHGTRDVMPKGSLKVRPGTVCMVVGGPVSIPKGLPEEEKDKYRHLLWQKVYECREEARRMCTSDEVN</sequence>
<dbReference type="OrthoDB" id="9803035at2"/>
<evidence type="ECO:0000256" key="3">
    <source>
        <dbReference type="ARBA" id="ARBA00023315"/>
    </source>
</evidence>
<keyword evidence="7" id="KW-1185">Reference proteome</keyword>
<keyword evidence="2 6" id="KW-0808">Transferase</keyword>
<comment type="pathway">
    <text evidence="1">Lipid metabolism.</text>
</comment>
<feature type="domain" description="Phospholipid/glycerol acyltransferase" evidence="5">
    <location>
        <begin position="68"/>
        <end position="181"/>
    </location>
</feature>
<evidence type="ECO:0000256" key="1">
    <source>
        <dbReference type="ARBA" id="ARBA00005189"/>
    </source>
</evidence>